<feature type="compositionally biased region" description="Basic and acidic residues" evidence="1">
    <location>
        <begin position="163"/>
        <end position="177"/>
    </location>
</feature>
<dbReference type="InterPro" id="IPR021449">
    <property type="entry name" value="DUF3099"/>
</dbReference>
<dbReference type="Pfam" id="PF11298">
    <property type="entry name" value="DUF3099"/>
    <property type="match status" value="1"/>
</dbReference>
<reference evidence="3 4" key="1">
    <citation type="submission" date="2019-09" db="EMBL/GenBank/DDBJ databases">
        <title>Phylogeny of genus Pseudoclavibacter and closely related genus.</title>
        <authorList>
            <person name="Li Y."/>
        </authorList>
    </citation>
    <scope>NUCLEOTIDE SEQUENCE [LARGE SCALE GENOMIC DNA]</scope>
    <source>
        <strain evidence="3 4">EGI 60007</strain>
    </source>
</reference>
<keyword evidence="2" id="KW-0812">Transmembrane</keyword>
<sequence length="177" mass="19780">MNCSAMARPMPRFPPVTRTVRVVIWLLDGMARSLTAWTRVDGTRLGAKSTSYGWRASNDHGWEYPDGQIPGGPTVARTHATNITSMPQSIEDERRSRMVKYLILMGIRAACLIALIWVRGPWMLVVGAGAIFLPYFAVVLANAVTPRRRPKVDRPNVITPLHAPRESDRDESERQAS</sequence>
<accession>A0A6H9WT94</accession>
<evidence type="ECO:0000313" key="4">
    <source>
        <dbReference type="Proteomes" id="UP000431744"/>
    </source>
</evidence>
<feature type="transmembrane region" description="Helical" evidence="2">
    <location>
        <begin position="98"/>
        <end position="118"/>
    </location>
</feature>
<proteinExistence type="predicted"/>
<dbReference type="Proteomes" id="UP000431744">
    <property type="component" value="Unassembled WGS sequence"/>
</dbReference>
<keyword evidence="2" id="KW-1133">Transmembrane helix</keyword>
<name>A0A6H9WT94_9MICO</name>
<protein>
    <submittedName>
        <fullName evidence="3">DUF3099 domain-containing protein</fullName>
    </submittedName>
</protein>
<evidence type="ECO:0000313" key="3">
    <source>
        <dbReference type="EMBL" id="KAB1650157.1"/>
    </source>
</evidence>
<feature type="transmembrane region" description="Helical" evidence="2">
    <location>
        <begin position="124"/>
        <end position="144"/>
    </location>
</feature>
<gene>
    <name evidence="3" type="ORF">F8O04_08145</name>
</gene>
<dbReference type="OrthoDB" id="4229919at2"/>
<evidence type="ECO:0000256" key="2">
    <source>
        <dbReference type="SAM" id="Phobius"/>
    </source>
</evidence>
<keyword evidence="2" id="KW-0472">Membrane</keyword>
<feature type="region of interest" description="Disordered" evidence="1">
    <location>
        <begin position="151"/>
        <end position="177"/>
    </location>
</feature>
<organism evidence="3 4">
    <name type="scientific">Pseudoclavibacter endophyticus</name>
    <dbReference type="NCBI Taxonomy" id="1778590"/>
    <lineage>
        <taxon>Bacteria</taxon>
        <taxon>Bacillati</taxon>
        <taxon>Actinomycetota</taxon>
        <taxon>Actinomycetes</taxon>
        <taxon>Micrococcales</taxon>
        <taxon>Microbacteriaceae</taxon>
        <taxon>Pseudoclavibacter</taxon>
    </lineage>
</organism>
<dbReference type="EMBL" id="WBJY01000001">
    <property type="protein sequence ID" value="KAB1650157.1"/>
    <property type="molecule type" value="Genomic_DNA"/>
</dbReference>
<keyword evidence="4" id="KW-1185">Reference proteome</keyword>
<evidence type="ECO:0000256" key="1">
    <source>
        <dbReference type="SAM" id="MobiDB-lite"/>
    </source>
</evidence>
<dbReference type="AlphaFoldDB" id="A0A6H9WT94"/>
<comment type="caution">
    <text evidence="3">The sequence shown here is derived from an EMBL/GenBank/DDBJ whole genome shotgun (WGS) entry which is preliminary data.</text>
</comment>